<name>A0A9E7VBW3_MYOPI</name>
<dbReference type="CDD" id="cd00104">
    <property type="entry name" value="KAZAL_FS"/>
    <property type="match status" value="1"/>
</dbReference>
<feature type="domain" description="Kazal-like" evidence="7">
    <location>
        <begin position="85"/>
        <end position="134"/>
    </location>
</feature>
<dbReference type="PRINTS" id="PR00290">
    <property type="entry name" value="KAZALINHBTR"/>
</dbReference>
<dbReference type="InterPro" id="IPR036058">
    <property type="entry name" value="Kazal_dom_sf"/>
</dbReference>
<dbReference type="PANTHER" id="PTHR47499">
    <property type="entry name" value="SERINE PROTEASE INHIBITOR KAZAL-TYPE 7 SPINK7"/>
    <property type="match status" value="1"/>
</dbReference>
<dbReference type="InterPro" id="IPR001239">
    <property type="entry name" value="Prot_inh_Kazal-m"/>
</dbReference>
<feature type="signal peptide" evidence="6">
    <location>
        <begin position="1"/>
        <end position="18"/>
    </location>
</feature>
<keyword evidence="6" id="KW-0732">Signal</keyword>
<comment type="subcellular location">
    <subcellularLocation>
        <location evidence="1">Secreted</location>
    </subcellularLocation>
</comment>
<dbReference type="InterPro" id="IPR050159">
    <property type="entry name" value="Kazal-type_SerProtInhib"/>
</dbReference>
<dbReference type="GO" id="GO:0004867">
    <property type="term" value="F:serine-type endopeptidase inhibitor activity"/>
    <property type="evidence" value="ECO:0007669"/>
    <property type="project" value="UniProtKB-KW"/>
</dbReference>
<accession>A0A9E7VBW3</accession>
<dbReference type="Pfam" id="PF00050">
    <property type="entry name" value="Kazal_1"/>
    <property type="match status" value="2"/>
</dbReference>
<keyword evidence="3" id="KW-0646">Protease inhibitor</keyword>
<evidence type="ECO:0000256" key="5">
    <source>
        <dbReference type="ARBA" id="ARBA00023157"/>
    </source>
</evidence>
<evidence type="ECO:0000313" key="8">
    <source>
        <dbReference type="EMBL" id="UZC46357.1"/>
    </source>
</evidence>
<evidence type="ECO:0000256" key="3">
    <source>
        <dbReference type="ARBA" id="ARBA00022690"/>
    </source>
</evidence>
<evidence type="ECO:0000256" key="1">
    <source>
        <dbReference type="ARBA" id="ARBA00004613"/>
    </source>
</evidence>
<feature type="domain" description="Kazal-like" evidence="7">
    <location>
        <begin position="24"/>
        <end position="84"/>
    </location>
</feature>
<evidence type="ECO:0000256" key="6">
    <source>
        <dbReference type="SAM" id="SignalP"/>
    </source>
</evidence>
<sequence length="135" mass="14670">MKTITALAVLALVATTWAVSPPAIGTAVDCSKYQAKGSGLACTREYKPVCGVDNSVYSNECMYCMKKQERGIVLRKLHDGQCVKCTRYSEACTMEYMPHCGSDGVEYGNKCLFCNGVAKSRGALYLANYGPCQPR</sequence>
<dbReference type="Gene3D" id="3.30.60.30">
    <property type="match status" value="2"/>
</dbReference>
<evidence type="ECO:0000256" key="4">
    <source>
        <dbReference type="ARBA" id="ARBA00022900"/>
    </source>
</evidence>
<feature type="chain" id="PRO_5039293704" evidence="6">
    <location>
        <begin position="19"/>
        <end position="135"/>
    </location>
</feature>
<dbReference type="PANTHER" id="PTHR47499:SF1">
    <property type="entry name" value="SERINE PROTEASE INHIBITOR KAZAL-TYPE 7"/>
    <property type="match status" value="1"/>
</dbReference>
<dbReference type="SUPFAM" id="SSF100895">
    <property type="entry name" value="Kazal-type serine protease inhibitors"/>
    <property type="match status" value="2"/>
</dbReference>
<dbReference type="PROSITE" id="PS00282">
    <property type="entry name" value="KAZAL_1"/>
    <property type="match status" value="2"/>
</dbReference>
<dbReference type="InterPro" id="IPR002350">
    <property type="entry name" value="Kazal_dom"/>
</dbReference>
<evidence type="ECO:0000259" key="7">
    <source>
        <dbReference type="PROSITE" id="PS51465"/>
    </source>
</evidence>
<reference evidence="8" key="1">
    <citation type="submission" date="2021-10" db="EMBL/GenBank/DDBJ databases">
        <title>A bat salivary toxin facilitates virus transmission.</title>
        <authorList>
            <person name="Lai R."/>
        </authorList>
    </citation>
    <scope>NUCLEOTIDE SEQUENCE</scope>
    <source>
        <tissue evidence="8">Submandibular salivary gland</tissue>
    </source>
</reference>
<organism evidence="8">
    <name type="scientific">Myotis pilosus</name>
    <name type="common">Rickett's big-footed bat</name>
    <name type="synonym">Myotis ricketti</name>
    <dbReference type="NCBI Taxonomy" id="203696"/>
    <lineage>
        <taxon>Eukaryota</taxon>
        <taxon>Metazoa</taxon>
        <taxon>Chordata</taxon>
        <taxon>Craniata</taxon>
        <taxon>Vertebrata</taxon>
        <taxon>Euteleostomi</taxon>
        <taxon>Mammalia</taxon>
        <taxon>Eutheria</taxon>
        <taxon>Laurasiatheria</taxon>
        <taxon>Chiroptera</taxon>
        <taxon>Yangochiroptera</taxon>
        <taxon>Vespertilionidae</taxon>
        <taxon>Myotis</taxon>
    </lineage>
</organism>
<dbReference type="PROSITE" id="PS51465">
    <property type="entry name" value="KAZAL_2"/>
    <property type="match status" value="2"/>
</dbReference>
<keyword evidence="2" id="KW-0964">Secreted</keyword>
<dbReference type="EMBL" id="OK539845">
    <property type="protein sequence ID" value="UZC46357.1"/>
    <property type="molecule type" value="mRNA"/>
</dbReference>
<dbReference type="GO" id="GO:0005576">
    <property type="term" value="C:extracellular region"/>
    <property type="evidence" value="ECO:0007669"/>
    <property type="project" value="UniProtKB-SubCell"/>
</dbReference>
<dbReference type="AlphaFoldDB" id="A0A9E7VBW3"/>
<keyword evidence="4" id="KW-0722">Serine protease inhibitor</keyword>
<evidence type="ECO:0000256" key="2">
    <source>
        <dbReference type="ARBA" id="ARBA00022525"/>
    </source>
</evidence>
<protein>
    <submittedName>
        <fullName evidence="8">MTX</fullName>
    </submittedName>
</protein>
<keyword evidence="5" id="KW-1015">Disulfide bond</keyword>
<dbReference type="SMART" id="SM00280">
    <property type="entry name" value="KAZAL"/>
    <property type="match status" value="2"/>
</dbReference>
<proteinExistence type="evidence at transcript level"/>